<feature type="region of interest" description="Disordered" evidence="1">
    <location>
        <begin position="447"/>
        <end position="483"/>
    </location>
</feature>
<organism evidence="3 4">
    <name type="scientific">Puccinia sorghi</name>
    <dbReference type="NCBI Taxonomy" id="27349"/>
    <lineage>
        <taxon>Eukaryota</taxon>
        <taxon>Fungi</taxon>
        <taxon>Dikarya</taxon>
        <taxon>Basidiomycota</taxon>
        <taxon>Pucciniomycotina</taxon>
        <taxon>Pucciniomycetes</taxon>
        <taxon>Pucciniales</taxon>
        <taxon>Pucciniaceae</taxon>
        <taxon>Puccinia</taxon>
    </lineage>
</organism>
<comment type="caution">
    <text evidence="3">The sequence shown here is derived from an EMBL/GenBank/DDBJ whole genome shotgun (WGS) entry which is preliminary data.</text>
</comment>
<feature type="transmembrane region" description="Helical" evidence="2">
    <location>
        <begin position="169"/>
        <end position="188"/>
    </location>
</feature>
<dbReference type="AlphaFoldDB" id="A0A0L6VPU7"/>
<feature type="transmembrane region" description="Helical" evidence="2">
    <location>
        <begin position="314"/>
        <end position="334"/>
    </location>
</feature>
<evidence type="ECO:0000256" key="1">
    <source>
        <dbReference type="SAM" id="MobiDB-lite"/>
    </source>
</evidence>
<dbReference type="OrthoDB" id="5582162at2759"/>
<dbReference type="VEuPathDB" id="FungiDB:VP01_1243g1"/>
<feature type="transmembrane region" description="Helical" evidence="2">
    <location>
        <begin position="277"/>
        <end position="302"/>
    </location>
</feature>
<dbReference type="PANTHER" id="PTHR35329">
    <property type="entry name" value="CHITIN SYNTHASE EXPORT CHAPERONE"/>
    <property type="match status" value="1"/>
</dbReference>
<dbReference type="Pfam" id="PF12271">
    <property type="entry name" value="Chs7"/>
    <property type="match status" value="2"/>
</dbReference>
<feature type="transmembrane region" description="Helical" evidence="2">
    <location>
        <begin position="236"/>
        <end position="257"/>
    </location>
</feature>
<dbReference type="GO" id="GO:0005789">
    <property type="term" value="C:endoplasmic reticulum membrane"/>
    <property type="evidence" value="ECO:0007669"/>
    <property type="project" value="TreeGrafter"/>
</dbReference>
<dbReference type="EMBL" id="LAVV01002710">
    <property type="protein sequence ID" value="KNZ62637.1"/>
    <property type="molecule type" value="Genomic_DNA"/>
</dbReference>
<reference evidence="3 4" key="1">
    <citation type="submission" date="2015-08" db="EMBL/GenBank/DDBJ databases">
        <title>Next Generation Sequencing and Analysis of the Genome of Puccinia sorghi L Schw, the Causal Agent of Maize Common Rust.</title>
        <authorList>
            <person name="Rochi L."/>
            <person name="Burguener G."/>
            <person name="Darino M."/>
            <person name="Turjanski A."/>
            <person name="Kreff E."/>
            <person name="Dieguez M.J."/>
            <person name="Sacco F."/>
        </authorList>
    </citation>
    <scope>NUCLEOTIDE SEQUENCE [LARGE SCALE GENOMIC DNA]</scope>
    <source>
        <strain evidence="3 4">RO10H11247</strain>
    </source>
</reference>
<evidence type="ECO:0000256" key="2">
    <source>
        <dbReference type="SAM" id="Phobius"/>
    </source>
</evidence>
<keyword evidence="2" id="KW-1133">Transmembrane helix</keyword>
<evidence type="ECO:0000313" key="4">
    <source>
        <dbReference type="Proteomes" id="UP000037035"/>
    </source>
</evidence>
<proteinExistence type="predicted"/>
<feature type="transmembrane region" description="Helical" evidence="2">
    <location>
        <begin position="112"/>
        <end position="134"/>
    </location>
</feature>
<dbReference type="GO" id="GO:0051082">
    <property type="term" value="F:unfolded protein binding"/>
    <property type="evidence" value="ECO:0007669"/>
    <property type="project" value="TreeGrafter"/>
</dbReference>
<keyword evidence="2" id="KW-0472">Membrane</keyword>
<keyword evidence="2" id="KW-0812">Transmembrane</keyword>
<dbReference type="Proteomes" id="UP000037035">
    <property type="component" value="Unassembled WGS sequence"/>
</dbReference>
<accession>A0A0L6VPU7</accession>
<protein>
    <submittedName>
        <fullName evidence="3">Uncharacterized protein</fullName>
    </submittedName>
</protein>
<evidence type="ECO:0000313" key="3">
    <source>
        <dbReference type="EMBL" id="KNZ62637.1"/>
    </source>
</evidence>
<feature type="transmembrane region" description="Helical" evidence="2">
    <location>
        <begin position="140"/>
        <end position="157"/>
    </location>
</feature>
<feature type="transmembrane region" description="Helical" evidence="2">
    <location>
        <begin position="200"/>
        <end position="224"/>
    </location>
</feature>
<name>A0A0L6VPU7_9BASI</name>
<feature type="transmembrane region" description="Helical" evidence="2">
    <location>
        <begin position="354"/>
        <end position="371"/>
    </location>
</feature>
<sequence length="483" mass="53954">MVAFKYGEWDYICRVSPQPICKLFFFKRQTTLDPNTLTRTTGNLFFRQLLVHPDHGVQAAPDSYLGLPPRVKKLTIKTKNSARQSLLSELGLGIRSSCSIPRMESTGGQLNSLGNVADIVLCCFSIFVVIGIIFKAFRRKAAVARVEMMSFVLLFFWRGVLKSSPITETFLLTVLLGLYGLIKFFEIFDTGSFLEQGSQSIVWLTSIHHSLTVLFYFCLIWLGFLGLQLIEDGTKISLIPLLSCMTFLFIGSIYIFLDTGFGVTHYFSSQPASHLYSPWTFSSMVILWPFIALTIYAGLTILVSVKILGELKPVVVLLFSMMTIAMGTIFRWILTQPICHSSNATVDGSFMGSLLELVSLGLLVYIWICLTEAEWDEYSDMGGLGYPVGPTFDNKLLHNSSLVSRHPLPPAVSNHDDQLVIVDRISSLDGRPTHLPLDSQHLFMPPQASNIQHHQPPDDQHGPLVNHNYDGLGPTLDSSNFNK</sequence>
<keyword evidence="4" id="KW-1185">Reference proteome</keyword>
<dbReference type="STRING" id="27349.A0A0L6VPU7"/>
<gene>
    <name evidence="3" type="ORF">VP01_1243g1</name>
</gene>
<dbReference type="GO" id="GO:0006457">
    <property type="term" value="P:protein folding"/>
    <property type="evidence" value="ECO:0007669"/>
    <property type="project" value="TreeGrafter"/>
</dbReference>
<dbReference type="PANTHER" id="PTHR35329:SF1">
    <property type="entry name" value="CHITIN SYNTHASE EXPORT CHAPERONE"/>
    <property type="match status" value="1"/>
</dbReference>
<dbReference type="InterPro" id="IPR022057">
    <property type="entry name" value="Chs7"/>
</dbReference>